<evidence type="ECO:0000313" key="2">
    <source>
        <dbReference type="Proteomes" id="UP000588068"/>
    </source>
</evidence>
<dbReference type="Proteomes" id="UP000588068">
    <property type="component" value="Unassembled WGS sequence"/>
</dbReference>
<accession>A0A841HT69</accession>
<evidence type="ECO:0000313" key="1">
    <source>
        <dbReference type="EMBL" id="MBB6095973.1"/>
    </source>
</evidence>
<dbReference type="Pfam" id="PF20043">
    <property type="entry name" value="DUF6445"/>
    <property type="match status" value="1"/>
</dbReference>
<dbReference type="InterPro" id="IPR045617">
    <property type="entry name" value="DUF6445"/>
</dbReference>
<dbReference type="AlphaFoldDB" id="A0A841HT69"/>
<name>A0A841HT69_9GAMM</name>
<keyword evidence="2" id="KW-1185">Reference proteome</keyword>
<protein>
    <submittedName>
        <fullName evidence="1">Uncharacterized protein</fullName>
    </submittedName>
</protein>
<organism evidence="1 2">
    <name type="scientific">Povalibacter uvarum</name>
    <dbReference type="NCBI Taxonomy" id="732238"/>
    <lineage>
        <taxon>Bacteria</taxon>
        <taxon>Pseudomonadati</taxon>
        <taxon>Pseudomonadota</taxon>
        <taxon>Gammaproteobacteria</taxon>
        <taxon>Steroidobacterales</taxon>
        <taxon>Steroidobacteraceae</taxon>
        <taxon>Povalibacter</taxon>
    </lineage>
</organism>
<dbReference type="RefSeq" id="WP_184335355.1">
    <property type="nucleotide sequence ID" value="NZ_JACHHZ010000006.1"/>
</dbReference>
<proteinExistence type="predicted"/>
<dbReference type="EMBL" id="JACHHZ010000006">
    <property type="protein sequence ID" value="MBB6095973.1"/>
    <property type="molecule type" value="Genomic_DNA"/>
</dbReference>
<gene>
    <name evidence="1" type="ORF">HNQ60_004864</name>
</gene>
<reference evidence="1 2" key="1">
    <citation type="submission" date="2020-08" db="EMBL/GenBank/DDBJ databases">
        <title>Genomic Encyclopedia of Type Strains, Phase IV (KMG-IV): sequencing the most valuable type-strain genomes for metagenomic binning, comparative biology and taxonomic classification.</title>
        <authorList>
            <person name="Goeker M."/>
        </authorList>
    </citation>
    <scope>NUCLEOTIDE SEQUENCE [LARGE SCALE GENOMIC DNA]</scope>
    <source>
        <strain evidence="1 2">DSM 26723</strain>
    </source>
</reference>
<sequence length="241" mass="26193">MSSVAATDGALLIGRNIEVRLQQVGIEQQPLMIVDHMLDDPHAMIEAARTTQFYVPEHTNYPGINARLPDAYYRTVIATLRGPLEAAFGLSRSAHLKYFGFFALATTRSDAARPIQKIPHHDSPDPGRLAMVHYLCQGAFGGTGFFRHKATGFESVDATRRDAYVAAASRELAQSSDTAAYAGPVMANYEMIGRAEMIFNRLIVYRSHVLHSALLDDVAGSADPAKGRLTANGFLEATTGP</sequence>
<comment type="caution">
    <text evidence="1">The sequence shown here is derived from an EMBL/GenBank/DDBJ whole genome shotgun (WGS) entry which is preliminary data.</text>
</comment>